<feature type="region of interest" description="Disordered" evidence="4">
    <location>
        <begin position="304"/>
        <end position="420"/>
    </location>
</feature>
<keyword evidence="2" id="KW-0256">Endoplasmic reticulum</keyword>
<proteinExistence type="inferred from homology"/>
<gene>
    <name evidence="6" type="primary">lnpkb</name>
    <name evidence="6" type="ORF">CDAR_57331</name>
</gene>
<keyword evidence="7" id="KW-1185">Reference proteome</keyword>
<feature type="compositionally biased region" description="Polar residues" evidence="4">
    <location>
        <begin position="381"/>
        <end position="392"/>
    </location>
</feature>
<feature type="domain" description="Lunapark zinc ribbon" evidence="5">
    <location>
        <begin position="248"/>
        <end position="297"/>
    </location>
</feature>
<name>A0AAV4TLP7_9ARAC</name>
<keyword evidence="2" id="KW-0472">Membrane</keyword>
<evidence type="ECO:0000256" key="3">
    <source>
        <dbReference type="SAM" id="Coils"/>
    </source>
</evidence>
<dbReference type="Proteomes" id="UP001054837">
    <property type="component" value="Unassembled WGS sequence"/>
</dbReference>
<sequence>MGLIFSRFRAKPSTKELLEDLEKEIEALEEYKRSTEVQQKAVIGSLVFYSVLLYIIVACVFLFYSYPVTTKDRIIYAIPFLIFPFLLYILKKFLQWYFQQKIRHNEENLLELKKRKKSLLDYAMETETYKVVKELLEKYDPVHHRKIFEPKPAIEAPPSPIKGLFSDMELRRRNVSPRGASPIPLGSPGQTLTINSAGYPNSFQFFSGKSPTNPPYPTAFFQRGGQRFVRPPVPPMPRPVLPRERTFTDRLVDYLVGDGPSNRYALICRQCQSHNGMALKEEFEFVAFRCCYCFQFNPPRNQQPAAPRLTLPAPPPNTPPAITEGPSSEVSTSSAINEVPPSEVSTSSDETEIESVSDVESSIHKTDEKEAADEIKDASNKRLSVSSENEIQANLVEDRPYSYSADSDADIQKFPNIDNS</sequence>
<keyword evidence="2" id="KW-0479">Metal-binding</keyword>
<dbReference type="AlphaFoldDB" id="A0AAV4TLP7"/>
<evidence type="ECO:0000256" key="2">
    <source>
        <dbReference type="RuleBase" id="RU367073"/>
    </source>
</evidence>
<evidence type="ECO:0000256" key="1">
    <source>
        <dbReference type="ARBA" id="ARBA00009940"/>
    </source>
</evidence>
<protein>
    <recommendedName>
        <fullName evidence="2">Endoplasmic reticulum junction formation protein lunapark</fullName>
    </recommendedName>
</protein>
<dbReference type="Pfam" id="PF10058">
    <property type="entry name" value="Zn_ribbon_10"/>
    <property type="match status" value="1"/>
</dbReference>
<feature type="compositionally biased region" description="Low complexity" evidence="4">
    <location>
        <begin position="338"/>
        <end position="348"/>
    </location>
</feature>
<comment type="similarity">
    <text evidence="1 2">Belongs to the lunapark family.</text>
</comment>
<keyword evidence="2" id="KW-0863">Zinc-finger</keyword>
<evidence type="ECO:0000313" key="6">
    <source>
        <dbReference type="EMBL" id="GIY47014.1"/>
    </source>
</evidence>
<keyword evidence="2" id="KW-0862">Zinc</keyword>
<keyword evidence="3" id="KW-0175">Coiled coil</keyword>
<dbReference type="GO" id="GO:0098826">
    <property type="term" value="C:endoplasmic reticulum tubular network membrane"/>
    <property type="evidence" value="ECO:0007669"/>
    <property type="project" value="UniProtKB-UniRule"/>
</dbReference>
<comment type="subcellular location">
    <subcellularLocation>
        <location evidence="2">Endoplasmic reticulum membrane</location>
        <topology evidence="2">Multi-pass membrane protein</topology>
    </subcellularLocation>
</comment>
<dbReference type="PANTHER" id="PTHR22166">
    <property type="entry name" value="ENDOPLASMIC RETICULUM JUNCTION FORMATION PROTEIN LUNAPARK"/>
    <property type="match status" value="1"/>
</dbReference>
<evidence type="ECO:0000256" key="4">
    <source>
        <dbReference type="SAM" id="MobiDB-lite"/>
    </source>
</evidence>
<dbReference type="GO" id="GO:0071788">
    <property type="term" value="P:endoplasmic reticulum tubular network maintenance"/>
    <property type="evidence" value="ECO:0007669"/>
    <property type="project" value="UniProtKB-UniRule"/>
</dbReference>
<comment type="caution">
    <text evidence="6">The sequence shown here is derived from an EMBL/GenBank/DDBJ whole genome shotgun (WGS) entry which is preliminary data.</text>
</comment>
<comment type="function">
    <text evidence="2">Plays a role in determining ER morphology.</text>
</comment>
<feature type="compositionally biased region" description="Polar residues" evidence="4">
    <location>
        <begin position="325"/>
        <end position="336"/>
    </location>
</feature>
<organism evidence="6 7">
    <name type="scientific">Caerostris darwini</name>
    <dbReference type="NCBI Taxonomy" id="1538125"/>
    <lineage>
        <taxon>Eukaryota</taxon>
        <taxon>Metazoa</taxon>
        <taxon>Ecdysozoa</taxon>
        <taxon>Arthropoda</taxon>
        <taxon>Chelicerata</taxon>
        <taxon>Arachnida</taxon>
        <taxon>Araneae</taxon>
        <taxon>Araneomorphae</taxon>
        <taxon>Entelegynae</taxon>
        <taxon>Araneoidea</taxon>
        <taxon>Araneidae</taxon>
        <taxon>Caerostris</taxon>
    </lineage>
</organism>
<dbReference type="InterPro" id="IPR019273">
    <property type="entry name" value="Lunapark_Znf"/>
</dbReference>
<dbReference type="PANTHER" id="PTHR22166:SF12">
    <property type="entry name" value="ENDOPLASMIC RETICULUM JUNCTION FORMATION PROTEIN LUNAPARK"/>
    <property type="match status" value="1"/>
</dbReference>
<evidence type="ECO:0000259" key="5">
    <source>
        <dbReference type="Pfam" id="PF10058"/>
    </source>
</evidence>
<dbReference type="GO" id="GO:0008270">
    <property type="term" value="F:zinc ion binding"/>
    <property type="evidence" value="ECO:0007669"/>
    <property type="project" value="UniProtKB-KW"/>
</dbReference>
<dbReference type="GO" id="GO:1903373">
    <property type="term" value="P:positive regulation of endoplasmic reticulum tubular network organization"/>
    <property type="evidence" value="ECO:0007669"/>
    <property type="project" value="UniProtKB-UniRule"/>
</dbReference>
<comment type="domain">
    <text evidence="2">The C4-type zinc finger motif is necessary both for its ER three-way tubular junction localization and formation.</text>
</comment>
<evidence type="ECO:0000313" key="7">
    <source>
        <dbReference type="Proteomes" id="UP001054837"/>
    </source>
</evidence>
<feature type="transmembrane region" description="Helical" evidence="2">
    <location>
        <begin position="41"/>
        <end position="67"/>
    </location>
</feature>
<accession>A0AAV4TLP7</accession>
<dbReference type="InterPro" id="IPR040115">
    <property type="entry name" value="Lnp"/>
</dbReference>
<keyword evidence="2" id="KW-0812">Transmembrane</keyword>
<feature type="transmembrane region" description="Helical" evidence="2">
    <location>
        <begin position="73"/>
        <end position="90"/>
    </location>
</feature>
<keyword evidence="2" id="KW-1133">Transmembrane helix</keyword>
<reference evidence="6 7" key="1">
    <citation type="submission" date="2021-06" db="EMBL/GenBank/DDBJ databases">
        <title>Caerostris darwini draft genome.</title>
        <authorList>
            <person name="Kono N."/>
            <person name="Arakawa K."/>
        </authorList>
    </citation>
    <scope>NUCLEOTIDE SEQUENCE [LARGE SCALE GENOMIC DNA]</scope>
</reference>
<feature type="coiled-coil region" evidence="3">
    <location>
        <begin position="11"/>
        <end position="38"/>
    </location>
</feature>
<feature type="compositionally biased region" description="Basic and acidic residues" evidence="4">
    <location>
        <begin position="361"/>
        <end position="380"/>
    </location>
</feature>
<dbReference type="EMBL" id="BPLQ01009857">
    <property type="protein sequence ID" value="GIY47014.1"/>
    <property type="molecule type" value="Genomic_DNA"/>
</dbReference>